<evidence type="ECO:0000313" key="2">
    <source>
        <dbReference type="EMBL" id="NKE48332.1"/>
    </source>
</evidence>
<sequence length="65" mass="7360">MDSSDSSKPAPSPKAPKRKAERAGEDAFDLWLQRGLHQLYDDVAAEPIPPELMRLIEEDRSRRGK</sequence>
<evidence type="ECO:0000256" key="1">
    <source>
        <dbReference type="SAM" id="MobiDB-lite"/>
    </source>
</evidence>
<accession>A0ABX1F7I1</accession>
<protein>
    <recommendedName>
        <fullName evidence="4">Anti-sigma factor NepR domain-containing protein</fullName>
    </recommendedName>
</protein>
<keyword evidence="3" id="KW-1185">Reference proteome</keyword>
<proteinExistence type="predicted"/>
<organism evidence="2 3">
    <name type="scientific">Falsiroseomonas frigidaquae</name>
    <dbReference type="NCBI Taxonomy" id="487318"/>
    <lineage>
        <taxon>Bacteria</taxon>
        <taxon>Pseudomonadati</taxon>
        <taxon>Pseudomonadota</taxon>
        <taxon>Alphaproteobacteria</taxon>
        <taxon>Acetobacterales</taxon>
        <taxon>Roseomonadaceae</taxon>
        <taxon>Falsiroseomonas</taxon>
    </lineage>
</organism>
<gene>
    <name evidence="2" type="ORF">HB662_26390</name>
</gene>
<dbReference type="EMBL" id="JAAVTX010000009">
    <property type="protein sequence ID" value="NKE48332.1"/>
    <property type="molecule type" value="Genomic_DNA"/>
</dbReference>
<feature type="region of interest" description="Disordered" evidence="1">
    <location>
        <begin position="1"/>
        <end position="24"/>
    </location>
</feature>
<dbReference type="RefSeq" id="WP_168054615.1">
    <property type="nucleotide sequence ID" value="NZ_JAATJR010000009.1"/>
</dbReference>
<evidence type="ECO:0000313" key="3">
    <source>
        <dbReference type="Proteomes" id="UP000765160"/>
    </source>
</evidence>
<name>A0ABX1F7I1_9PROT</name>
<comment type="caution">
    <text evidence="2">The sequence shown here is derived from an EMBL/GenBank/DDBJ whole genome shotgun (WGS) entry which is preliminary data.</text>
</comment>
<evidence type="ECO:0008006" key="4">
    <source>
        <dbReference type="Google" id="ProtNLM"/>
    </source>
</evidence>
<reference evidence="2 3" key="1">
    <citation type="submission" date="2020-03" db="EMBL/GenBank/DDBJ databases">
        <title>Roseomonas selenitidurans sp. nov. isolated from soil.</title>
        <authorList>
            <person name="Liu H."/>
        </authorList>
    </citation>
    <scope>NUCLEOTIDE SEQUENCE [LARGE SCALE GENOMIC DNA]</scope>
    <source>
        <strain evidence="2 3">JCM 15073</strain>
    </source>
</reference>
<dbReference type="Proteomes" id="UP000765160">
    <property type="component" value="Unassembled WGS sequence"/>
</dbReference>